<protein>
    <submittedName>
        <fullName evidence="2">Uncharacterized protein</fullName>
    </submittedName>
</protein>
<accession>A0A218WJA3</accession>
<evidence type="ECO:0000313" key="3">
    <source>
        <dbReference type="Proteomes" id="UP000197138"/>
    </source>
</evidence>
<gene>
    <name evidence="2" type="ORF">CDL15_Pgr023291</name>
</gene>
<proteinExistence type="predicted"/>
<dbReference type="AlphaFoldDB" id="A0A218WJA3"/>
<evidence type="ECO:0000256" key="1">
    <source>
        <dbReference type="SAM" id="MobiDB-lite"/>
    </source>
</evidence>
<comment type="caution">
    <text evidence="2">The sequence shown here is derived from an EMBL/GenBank/DDBJ whole genome shotgun (WGS) entry which is preliminary data.</text>
</comment>
<reference evidence="3" key="1">
    <citation type="journal article" date="2017" name="Plant J.">
        <title>The pomegranate (Punica granatum L.) genome and the genomics of punicalagin biosynthesis.</title>
        <authorList>
            <person name="Qin G."/>
            <person name="Xu C."/>
            <person name="Ming R."/>
            <person name="Tang H."/>
            <person name="Guyot R."/>
            <person name="Kramer E.M."/>
            <person name="Hu Y."/>
            <person name="Yi X."/>
            <person name="Qi Y."/>
            <person name="Xu X."/>
            <person name="Gao Z."/>
            <person name="Pan H."/>
            <person name="Jian J."/>
            <person name="Tian Y."/>
            <person name="Yue Z."/>
            <person name="Xu Y."/>
        </authorList>
    </citation>
    <scope>NUCLEOTIDE SEQUENCE [LARGE SCALE GENOMIC DNA]</scope>
    <source>
        <strain evidence="3">cv. Dabenzi</strain>
    </source>
</reference>
<dbReference type="EMBL" id="MTKT01003975">
    <property type="protein sequence ID" value="OWM72885.1"/>
    <property type="molecule type" value="Genomic_DNA"/>
</dbReference>
<organism evidence="2 3">
    <name type="scientific">Punica granatum</name>
    <name type="common">Pomegranate</name>
    <dbReference type="NCBI Taxonomy" id="22663"/>
    <lineage>
        <taxon>Eukaryota</taxon>
        <taxon>Viridiplantae</taxon>
        <taxon>Streptophyta</taxon>
        <taxon>Embryophyta</taxon>
        <taxon>Tracheophyta</taxon>
        <taxon>Spermatophyta</taxon>
        <taxon>Magnoliopsida</taxon>
        <taxon>eudicotyledons</taxon>
        <taxon>Gunneridae</taxon>
        <taxon>Pentapetalae</taxon>
        <taxon>rosids</taxon>
        <taxon>malvids</taxon>
        <taxon>Myrtales</taxon>
        <taxon>Lythraceae</taxon>
        <taxon>Punica</taxon>
    </lineage>
</organism>
<sequence length="203" mass="23182">MPSTDPVSNPFWPTGFPHGDSRPNPGKLFITRQPEANRCAQGHEQWEKSWVTEKRGKAIRRIDERGIPKMMGLALWHYSSPSHRITERCPIWGFKNPPQCQSDQRDVRAHFRGILLKSGHPDPARTPFLTELPRFAPLTSKRLLKTGLQAPRDHQGRGTSFRQPSGTRLGLPKYVSVVANASRRAFRYFHGKQRPQRSLSTSQ</sequence>
<dbReference type="Proteomes" id="UP000197138">
    <property type="component" value="Unassembled WGS sequence"/>
</dbReference>
<name>A0A218WJA3_PUNGR</name>
<feature type="region of interest" description="Disordered" evidence="1">
    <location>
        <begin position="1"/>
        <end position="25"/>
    </location>
</feature>
<evidence type="ECO:0000313" key="2">
    <source>
        <dbReference type="EMBL" id="OWM72885.1"/>
    </source>
</evidence>